<name>A0A2M4C5I5_9DIPT</name>
<reference evidence="2" key="1">
    <citation type="submission" date="2018-01" db="EMBL/GenBank/DDBJ databases">
        <title>An insight into the sialome of Amazonian anophelines.</title>
        <authorList>
            <person name="Ribeiro J.M."/>
            <person name="Scarpassa V."/>
            <person name="Calvo E."/>
        </authorList>
    </citation>
    <scope>NUCLEOTIDE SEQUENCE</scope>
    <source>
        <tissue evidence="2">Salivary glands</tissue>
    </source>
</reference>
<organism evidence="2">
    <name type="scientific">Anopheles marajoara</name>
    <dbReference type="NCBI Taxonomy" id="58244"/>
    <lineage>
        <taxon>Eukaryota</taxon>
        <taxon>Metazoa</taxon>
        <taxon>Ecdysozoa</taxon>
        <taxon>Arthropoda</taxon>
        <taxon>Hexapoda</taxon>
        <taxon>Insecta</taxon>
        <taxon>Pterygota</taxon>
        <taxon>Neoptera</taxon>
        <taxon>Endopterygota</taxon>
        <taxon>Diptera</taxon>
        <taxon>Nematocera</taxon>
        <taxon>Culicoidea</taxon>
        <taxon>Culicidae</taxon>
        <taxon>Anophelinae</taxon>
        <taxon>Anopheles</taxon>
    </lineage>
</organism>
<evidence type="ECO:0000256" key="1">
    <source>
        <dbReference type="SAM" id="SignalP"/>
    </source>
</evidence>
<feature type="signal peptide" evidence="1">
    <location>
        <begin position="1"/>
        <end position="17"/>
    </location>
</feature>
<keyword evidence="1" id="KW-0732">Signal</keyword>
<proteinExistence type="predicted"/>
<evidence type="ECO:0000313" key="2">
    <source>
        <dbReference type="EMBL" id="MBW60597.1"/>
    </source>
</evidence>
<dbReference type="AlphaFoldDB" id="A0A2M4C5I5"/>
<sequence>MPPASIMFPLFLSLSLALSVGLRGNTNPIHCRFGARWDHRLHVLTHAPSSAHVNRFPILQNWGASECPVANQFAYICRSVAVSAVCANVIARVRSTGSPRSFTSKRLLLLLPGSTAIWHACTRVCVCVFLLSGRQRVCIAISSHLHTTEPAGDGITSFRMVIVTTIVTVQAVICAAQPLFWRSITKKVGRHTDSASRMVQDSPEPVGVHWTAAAGMLIQASKSKGGKSLPFVYGTVPGVHTHLHLLWPFVLKITRTFSCLQEQGRQARPAVGQVSMQPSS</sequence>
<protein>
    <submittedName>
        <fullName evidence="2">Putative secreted protein</fullName>
    </submittedName>
</protein>
<accession>A0A2M4C5I5</accession>
<feature type="chain" id="PRO_5014850344" evidence="1">
    <location>
        <begin position="18"/>
        <end position="280"/>
    </location>
</feature>
<dbReference type="EMBL" id="GGFJ01011456">
    <property type="protein sequence ID" value="MBW60597.1"/>
    <property type="molecule type" value="Transcribed_RNA"/>
</dbReference>